<dbReference type="AlphaFoldDB" id="A0AA38ZSF4"/>
<reference evidence="3 4" key="1">
    <citation type="journal article" date="2023" name="BMC Biotechnol.">
        <title>Vitis rotundifolia cv Carlos genome sequencing.</title>
        <authorList>
            <person name="Huff M."/>
            <person name="Hulse-Kemp A."/>
            <person name="Scheffler B."/>
            <person name="Youngblood R."/>
            <person name="Simpson S."/>
            <person name="Babiker E."/>
            <person name="Staton M."/>
        </authorList>
    </citation>
    <scope>NUCLEOTIDE SEQUENCE [LARGE SCALE GENOMIC DNA]</scope>
    <source>
        <tissue evidence="3">Leaf</tissue>
    </source>
</reference>
<evidence type="ECO:0000256" key="1">
    <source>
        <dbReference type="ARBA" id="ARBA00034773"/>
    </source>
</evidence>
<dbReference type="Pfam" id="PF04520">
    <property type="entry name" value="Senescence_reg"/>
    <property type="match status" value="1"/>
</dbReference>
<evidence type="ECO:0008006" key="5">
    <source>
        <dbReference type="Google" id="ProtNLM"/>
    </source>
</evidence>
<feature type="region of interest" description="Disordered" evidence="2">
    <location>
        <begin position="41"/>
        <end position="73"/>
    </location>
</feature>
<organism evidence="3 4">
    <name type="scientific">Vitis rotundifolia</name>
    <name type="common">Muscadine grape</name>
    <dbReference type="NCBI Taxonomy" id="103349"/>
    <lineage>
        <taxon>Eukaryota</taxon>
        <taxon>Viridiplantae</taxon>
        <taxon>Streptophyta</taxon>
        <taxon>Embryophyta</taxon>
        <taxon>Tracheophyta</taxon>
        <taxon>Spermatophyta</taxon>
        <taxon>Magnoliopsida</taxon>
        <taxon>eudicotyledons</taxon>
        <taxon>Gunneridae</taxon>
        <taxon>Pentapetalae</taxon>
        <taxon>rosids</taxon>
        <taxon>Vitales</taxon>
        <taxon>Vitaceae</taxon>
        <taxon>Viteae</taxon>
        <taxon>Vitis</taxon>
    </lineage>
</organism>
<dbReference type="Proteomes" id="UP001168098">
    <property type="component" value="Unassembled WGS sequence"/>
</dbReference>
<dbReference type="EMBL" id="JARBHA010000008">
    <property type="protein sequence ID" value="KAJ9694455.1"/>
    <property type="molecule type" value="Genomic_DNA"/>
</dbReference>
<evidence type="ECO:0000256" key="2">
    <source>
        <dbReference type="SAM" id="MobiDB-lite"/>
    </source>
</evidence>
<comment type="caution">
    <text evidence="3">The sequence shown here is derived from an EMBL/GenBank/DDBJ whole genome shotgun (WGS) entry which is preliminary data.</text>
</comment>
<evidence type="ECO:0000313" key="3">
    <source>
        <dbReference type="EMBL" id="KAJ9694455.1"/>
    </source>
</evidence>
<feature type="compositionally biased region" description="Acidic residues" evidence="2">
    <location>
        <begin position="103"/>
        <end position="114"/>
    </location>
</feature>
<gene>
    <name evidence="3" type="ORF">PVL29_010102</name>
</gene>
<dbReference type="GO" id="GO:0010150">
    <property type="term" value="P:leaf senescence"/>
    <property type="evidence" value="ECO:0007669"/>
    <property type="project" value="UniProtKB-ARBA"/>
</dbReference>
<dbReference type="PANTHER" id="PTHR46525">
    <property type="entry name" value="EMB|CAB72159.1"/>
    <property type="match status" value="1"/>
</dbReference>
<dbReference type="InterPro" id="IPR007608">
    <property type="entry name" value="Senescence_reg_S40"/>
</dbReference>
<evidence type="ECO:0000313" key="4">
    <source>
        <dbReference type="Proteomes" id="UP001168098"/>
    </source>
</evidence>
<keyword evidence="4" id="KW-1185">Reference proteome</keyword>
<proteinExistence type="inferred from homology"/>
<accession>A0AA38ZSF4</accession>
<sequence>MATRRSYLTRPSYVYLGGEQNSSNNQEITDDIGLEFDESEVWNSGEAPSPDHFKKLIPSSRASKKPVSKKMGSVTATSLPVNIPDWSKILRDDYRLSQRKESDEDVDDLEEDDDHDSRIPPHEYLARTRVASFSVHEGIGRTLKGRDLSRVRNAIWKKAIPYVT</sequence>
<comment type="similarity">
    <text evidence="1">Belongs to the senescence regulator S40 family.</text>
</comment>
<name>A0AA38ZSF4_VITRO</name>
<dbReference type="PANTHER" id="PTHR46525:SF24">
    <property type="entry name" value="SENESCENCE REGULATOR"/>
    <property type="match status" value="1"/>
</dbReference>
<feature type="region of interest" description="Disordered" evidence="2">
    <location>
        <begin position="97"/>
        <end position="120"/>
    </location>
</feature>
<protein>
    <recommendedName>
        <fullName evidence="5">Senescence regulator</fullName>
    </recommendedName>
</protein>